<accession>A0AAV4DA70</accession>
<sequence>MAVLLVTTPELDPLRRTWGPKQDFFVGFCTIQPHLGDIKPEILSGKLAVFFSLSSSSFPSYYSFSLFAFFSIPSCSFFSLGGRVASESALKSAGRLLSRGRAPPPAS</sequence>
<evidence type="ECO:0000313" key="1">
    <source>
        <dbReference type="EMBL" id="GFO40927.1"/>
    </source>
</evidence>
<dbReference type="EMBL" id="BLXT01007646">
    <property type="protein sequence ID" value="GFO40927.1"/>
    <property type="molecule type" value="Genomic_DNA"/>
</dbReference>
<reference evidence="1 2" key="1">
    <citation type="journal article" date="2021" name="Elife">
        <title>Chloroplast acquisition without the gene transfer in kleptoplastic sea slugs, Plakobranchus ocellatus.</title>
        <authorList>
            <person name="Maeda T."/>
            <person name="Takahashi S."/>
            <person name="Yoshida T."/>
            <person name="Shimamura S."/>
            <person name="Takaki Y."/>
            <person name="Nagai Y."/>
            <person name="Toyoda A."/>
            <person name="Suzuki Y."/>
            <person name="Arimoto A."/>
            <person name="Ishii H."/>
            <person name="Satoh N."/>
            <person name="Nishiyama T."/>
            <person name="Hasebe M."/>
            <person name="Maruyama T."/>
            <person name="Minagawa J."/>
            <person name="Obokata J."/>
            <person name="Shigenobu S."/>
        </authorList>
    </citation>
    <scope>NUCLEOTIDE SEQUENCE [LARGE SCALE GENOMIC DNA]</scope>
</reference>
<evidence type="ECO:0000313" key="2">
    <source>
        <dbReference type="Proteomes" id="UP000735302"/>
    </source>
</evidence>
<dbReference type="Proteomes" id="UP000735302">
    <property type="component" value="Unassembled WGS sequence"/>
</dbReference>
<organism evidence="1 2">
    <name type="scientific">Plakobranchus ocellatus</name>
    <dbReference type="NCBI Taxonomy" id="259542"/>
    <lineage>
        <taxon>Eukaryota</taxon>
        <taxon>Metazoa</taxon>
        <taxon>Spiralia</taxon>
        <taxon>Lophotrochozoa</taxon>
        <taxon>Mollusca</taxon>
        <taxon>Gastropoda</taxon>
        <taxon>Heterobranchia</taxon>
        <taxon>Euthyneura</taxon>
        <taxon>Panpulmonata</taxon>
        <taxon>Sacoglossa</taxon>
        <taxon>Placobranchoidea</taxon>
        <taxon>Plakobranchidae</taxon>
        <taxon>Plakobranchus</taxon>
    </lineage>
</organism>
<gene>
    <name evidence="1" type="ORF">PoB_006743200</name>
</gene>
<comment type="caution">
    <text evidence="1">The sequence shown here is derived from an EMBL/GenBank/DDBJ whole genome shotgun (WGS) entry which is preliminary data.</text>
</comment>
<name>A0AAV4DA70_9GAST</name>
<dbReference type="AlphaFoldDB" id="A0AAV4DA70"/>
<proteinExistence type="predicted"/>
<keyword evidence="2" id="KW-1185">Reference proteome</keyword>
<protein>
    <submittedName>
        <fullName evidence="1">Uncharacterized protein</fullName>
    </submittedName>
</protein>